<dbReference type="GO" id="GO:0006672">
    <property type="term" value="P:ceramide metabolic process"/>
    <property type="evidence" value="ECO:0007669"/>
    <property type="project" value="TreeGrafter"/>
</dbReference>
<name>A0A9Y3S611_9CICH</name>
<dbReference type="GO" id="GO:0016020">
    <property type="term" value="C:membrane"/>
    <property type="evidence" value="ECO:0007669"/>
    <property type="project" value="GOC"/>
</dbReference>
<dbReference type="AlphaFoldDB" id="A0A9Y3S611"/>
<dbReference type="InterPro" id="IPR050187">
    <property type="entry name" value="Lipid_Phosphate_FormReg"/>
</dbReference>
<dbReference type="Proteomes" id="UP000695023">
    <property type="component" value="Unplaced"/>
</dbReference>
<dbReference type="GO" id="GO:0001729">
    <property type="term" value="F:ceramide kinase activity"/>
    <property type="evidence" value="ECO:0007669"/>
    <property type="project" value="TreeGrafter"/>
</dbReference>
<protein>
    <submittedName>
        <fullName evidence="3">Ceramide kinase-like</fullName>
    </submittedName>
</protein>
<dbReference type="PANTHER" id="PTHR12358">
    <property type="entry name" value="SPHINGOSINE KINASE"/>
    <property type="match status" value="1"/>
</dbReference>
<dbReference type="GeneID" id="102211014"/>
<organism evidence="2 3">
    <name type="scientific">Pundamilia nyererei</name>
    <dbReference type="NCBI Taxonomy" id="303518"/>
    <lineage>
        <taxon>Eukaryota</taxon>
        <taxon>Metazoa</taxon>
        <taxon>Chordata</taxon>
        <taxon>Craniata</taxon>
        <taxon>Vertebrata</taxon>
        <taxon>Euteleostomi</taxon>
        <taxon>Actinopterygii</taxon>
        <taxon>Neopterygii</taxon>
        <taxon>Teleostei</taxon>
        <taxon>Neoteleostei</taxon>
        <taxon>Acanthomorphata</taxon>
        <taxon>Ovalentaria</taxon>
        <taxon>Cichlomorphae</taxon>
        <taxon>Cichliformes</taxon>
        <taxon>Cichlidae</taxon>
        <taxon>African cichlids</taxon>
        <taxon>Pseudocrenilabrinae</taxon>
        <taxon>Haplochromini</taxon>
        <taxon>Pundamilia</taxon>
    </lineage>
</organism>
<sequence>MSVTKQSETEFMRGDSQPLDVCSVHHASTLVRYLVSLVGYGFYGDVLAESEKHRWMGPLRYDYSGEWVSVEGRFRCVSLTCMSSSCARSPLGLSPSAHLADGTGHLILVWDTHPLSFLKFVYRHTSTQDQFDLPFVEVHRVKAVRFSLPDGREEEVHEEIGELNRTISGEEREYLDTVSRNGSQQQLAQSVVEREKMNEHKTVAPILCGLCCKKTPAVSVWNCDGEILPFTEIFCRIHGQLVRLYARGIEDGAAMQNCSQETDKNKSRCITYK</sequence>
<reference evidence="3" key="1">
    <citation type="submission" date="2025-08" db="UniProtKB">
        <authorList>
            <consortium name="RefSeq"/>
        </authorList>
    </citation>
    <scope>IDENTIFICATION</scope>
</reference>
<dbReference type="InterPro" id="IPR016064">
    <property type="entry name" value="NAD/diacylglycerol_kinase_sf"/>
</dbReference>
<dbReference type="InterPro" id="IPR045363">
    <property type="entry name" value="CERK_C"/>
</dbReference>
<evidence type="ECO:0000313" key="3">
    <source>
        <dbReference type="RefSeq" id="XP_005754998.1"/>
    </source>
</evidence>
<proteinExistence type="predicted"/>
<dbReference type="Pfam" id="PF19280">
    <property type="entry name" value="CERK_C"/>
    <property type="match status" value="1"/>
</dbReference>
<keyword evidence="2" id="KW-1185">Reference proteome</keyword>
<evidence type="ECO:0000259" key="1">
    <source>
        <dbReference type="Pfam" id="PF19280"/>
    </source>
</evidence>
<gene>
    <name evidence="3" type="primary">LOC102211014</name>
</gene>
<evidence type="ECO:0000313" key="2">
    <source>
        <dbReference type="Proteomes" id="UP000695023"/>
    </source>
</evidence>
<dbReference type="RefSeq" id="XP_005754998.1">
    <property type="nucleotide sequence ID" value="XM_005754941.1"/>
</dbReference>
<dbReference type="Gene3D" id="2.60.200.40">
    <property type="match status" value="2"/>
</dbReference>
<feature type="domain" description="Ceramide kinase C-terminal" evidence="1">
    <location>
        <begin position="62"/>
        <end position="171"/>
    </location>
</feature>
<accession>A0A9Y3S611</accession>
<dbReference type="PANTHER" id="PTHR12358:SF95">
    <property type="entry name" value="CERAMIDE KINASE"/>
    <property type="match status" value="1"/>
</dbReference>
<dbReference type="SUPFAM" id="SSF111331">
    <property type="entry name" value="NAD kinase/diacylglycerol kinase-like"/>
    <property type="match status" value="1"/>
</dbReference>